<evidence type="ECO:0000313" key="7">
    <source>
        <dbReference type="EMBL" id="TKX20781.1"/>
    </source>
</evidence>
<dbReference type="GO" id="GO:0071949">
    <property type="term" value="F:FAD binding"/>
    <property type="evidence" value="ECO:0007669"/>
    <property type="project" value="InterPro"/>
</dbReference>
<keyword evidence="3" id="KW-0274">FAD</keyword>
<dbReference type="GO" id="GO:0004497">
    <property type="term" value="F:monooxygenase activity"/>
    <property type="evidence" value="ECO:0007669"/>
    <property type="project" value="UniProtKB-KW"/>
</dbReference>
<evidence type="ECO:0000256" key="5">
    <source>
        <dbReference type="ARBA" id="ARBA00023033"/>
    </source>
</evidence>
<keyword evidence="4" id="KW-0560">Oxidoreductase</keyword>
<dbReference type="InterPro" id="IPR036188">
    <property type="entry name" value="FAD/NAD-bd_sf"/>
</dbReference>
<sequence>MSDHNGDATGLNTIVVGAGLGGLSAAIALSDIGHHVILYEAAKELVTAGAGIQVPPPSTRILRSWGLAKELSTKISTPKTFSFRDYQDDRLLGAIPLNPFCDDRYGAPWWCIHRADYQRVLYEASISRDTTIHLDHRVVDVDFSKPSVTVEHNGHTTTHIADLIVGADGLRSRIRSLLLGTSDPGPNPSSICAYRALIPSIPMEASALLSPLIDPSDIKVDVHLGPSRFMLSYPIRQSSSTQYNIVLGHPFSEGPDGPPPRFPRPASIPEIRSHYTSFSPLVQDAMALLAPEDESSYFTAGLEPKDGILEWRLSDLPELPTWSSDDGKVVLLGDAAHASLPYMSAGASLAMEDAACLAGLMKPENVKAIGLARLVKGFEAVRKERATRMGGLSRGDAMSWGLEGKAKERRDELLAFIGDEEEKWKEAMRTMEQEGVGECNFGDLEVMDWAWGYDVMVDVRDWLERAKESLT</sequence>
<evidence type="ECO:0000313" key="8">
    <source>
        <dbReference type="Proteomes" id="UP000308133"/>
    </source>
</evidence>
<dbReference type="PANTHER" id="PTHR13789:SF147">
    <property type="entry name" value="PUTATIVE (AFU_ORTHOLOGUE AFUA_2G01950)-RELATED"/>
    <property type="match status" value="1"/>
</dbReference>
<evidence type="ECO:0000256" key="4">
    <source>
        <dbReference type="ARBA" id="ARBA00023002"/>
    </source>
</evidence>
<keyword evidence="5" id="KW-0503">Monooxygenase</keyword>
<dbReference type="SUPFAM" id="SSF51905">
    <property type="entry name" value="FAD/NAD(P)-binding domain"/>
    <property type="match status" value="1"/>
</dbReference>
<keyword evidence="2" id="KW-0285">Flavoprotein</keyword>
<dbReference type="EMBL" id="PTQR01000086">
    <property type="protein sequence ID" value="TKX20781.1"/>
    <property type="molecule type" value="Genomic_DNA"/>
</dbReference>
<evidence type="ECO:0000256" key="1">
    <source>
        <dbReference type="ARBA" id="ARBA00007992"/>
    </source>
</evidence>
<dbReference type="InterPro" id="IPR002938">
    <property type="entry name" value="FAD-bd"/>
</dbReference>
<proteinExistence type="inferred from homology"/>
<dbReference type="Proteomes" id="UP000308133">
    <property type="component" value="Unassembled WGS sequence"/>
</dbReference>
<evidence type="ECO:0000256" key="3">
    <source>
        <dbReference type="ARBA" id="ARBA00022827"/>
    </source>
</evidence>
<dbReference type="PANTHER" id="PTHR13789">
    <property type="entry name" value="MONOOXYGENASE"/>
    <property type="match status" value="1"/>
</dbReference>
<organism evidence="7 8">
    <name type="scientific">Elsinoe australis</name>
    <dbReference type="NCBI Taxonomy" id="40998"/>
    <lineage>
        <taxon>Eukaryota</taxon>
        <taxon>Fungi</taxon>
        <taxon>Dikarya</taxon>
        <taxon>Ascomycota</taxon>
        <taxon>Pezizomycotina</taxon>
        <taxon>Dothideomycetes</taxon>
        <taxon>Dothideomycetidae</taxon>
        <taxon>Myriangiales</taxon>
        <taxon>Elsinoaceae</taxon>
        <taxon>Elsinoe</taxon>
    </lineage>
</organism>
<evidence type="ECO:0000256" key="2">
    <source>
        <dbReference type="ARBA" id="ARBA00022630"/>
    </source>
</evidence>
<dbReference type="Pfam" id="PF01494">
    <property type="entry name" value="FAD_binding_3"/>
    <property type="match status" value="1"/>
</dbReference>
<reference evidence="7 8" key="1">
    <citation type="submission" date="2018-02" db="EMBL/GenBank/DDBJ databases">
        <title>Draft genome sequences of Elsinoe sp., causing black scab on jojoba.</title>
        <authorList>
            <person name="Stodart B."/>
            <person name="Jeffress S."/>
            <person name="Ash G."/>
            <person name="Arun Chinnappa K."/>
        </authorList>
    </citation>
    <scope>NUCLEOTIDE SEQUENCE [LARGE SCALE GENOMIC DNA]</scope>
    <source>
        <strain evidence="7 8">Hillstone_2</strain>
    </source>
</reference>
<protein>
    <submittedName>
        <fullName evidence="7">FAD-binding domain-containing protein 41</fullName>
    </submittedName>
</protein>
<dbReference type="Gene3D" id="3.50.50.60">
    <property type="entry name" value="FAD/NAD(P)-binding domain"/>
    <property type="match status" value="1"/>
</dbReference>
<name>A0A4U7AVM8_9PEZI</name>
<comment type="caution">
    <text evidence="7">The sequence shown here is derived from an EMBL/GenBank/DDBJ whole genome shotgun (WGS) entry which is preliminary data.</text>
</comment>
<dbReference type="SUPFAM" id="SSF54373">
    <property type="entry name" value="FAD-linked reductases, C-terminal domain"/>
    <property type="match status" value="1"/>
</dbReference>
<comment type="similarity">
    <text evidence="1">Belongs to the paxM FAD-dependent monooxygenase family.</text>
</comment>
<accession>A0A4U7AVM8</accession>
<dbReference type="InterPro" id="IPR050493">
    <property type="entry name" value="FAD-dep_Monooxygenase_BioMet"/>
</dbReference>
<dbReference type="PRINTS" id="PR00420">
    <property type="entry name" value="RNGMNOXGNASE"/>
</dbReference>
<evidence type="ECO:0000259" key="6">
    <source>
        <dbReference type="Pfam" id="PF01494"/>
    </source>
</evidence>
<gene>
    <name evidence="7" type="ORF">C1H76_7169</name>
</gene>
<feature type="domain" description="FAD-binding" evidence="6">
    <location>
        <begin position="13"/>
        <end position="178"/>
    </location>
</feature>
<dbReference type="AlphaFoldDB" id="A0A4U7AVM8"/>